<evidence type="ECO:0000313" key="2">
    <source>
        <dbReference type="Proteomes" id="UP000534783"/>
    </source>
</evidence>
<dbReference type="Pfam" id="PF02635">
    <property type="entry name" value="DsrE"/>
    <property type="match status" value="1"/>
</dbReference>
<organism evidence="1 2">
    <name type="scientific">Candidatus Manganitrophus noduliformans</name>
    <dbReference type="NCBI Taxonomy" id="2606439"/>
    <lineage>
        <taxon>Bacteria</taxon>
        <taxon>Pseudomonadati</taxon>
        <taxon>Nitrospirota</taxon>
        <taxon>Nitrospiria</taxon>
        <taxon>Candidatus Troglogloeales</taxon>
        <taxon>Candidatus Manganitrophaceae</taxon>
        <taxon>Candidatus Manganitrophus</taxon>
    </lineage>
</organism>
<reference evidence="1 2" key="1">
    <citation type="journal article" date="2020" name="Nature">
        <title>Bacterial chemolithoautotrophy via manganese oxidation.</title>
        <authorList>
            <person name="Yu H."/>
            <person name="Leadbetter J.R."/>
        </authorList>
    </citation>
    <scope>NUCLEOTIDE SEQUENCE [LARGE SCALE GENOMIC DNA]</scope>
    <source>
        <strain evidence="1 2">Mn-1</strain>
    </source>
</reference>
<dbReference type="Proteomes" id="UP000534783">
    <property type="component" value="Unassembled WGS sequence"/>
</dbReference>
<dbReference type="Gene3D" id="3.40.1260.10">
    <property type="entry name" value="DsrEFH-like"/>
    <property type="match status" value="1"/>
</dbReference>
<dbReference type="InterPro" id="IPR003787">
    <property type="entry name" value="Sulphur_relay_DsrE/F-like"/>
</dbReference>
<dbReference type="SUPFAM" id="SSF75169">
    <property type="entry name" value="DsrEFH-like"/>
    <property type="match status" value="1"/>
</dbReference>
<name>A0A7X6IB62_9BACT</name>
<gene>
    <name evidence="1" type="ORF">MNODULE_11970</name>
</gene>
<evidence type="ECO:0000313" key="1">
    <source>
        <dbReference type="EMBL" id="NKE71456.1"/>
    </source>
</evidence>
<dbReference type="RefSeq" id="WP_168060104.1">
    <property type="nucleotide sequence ID" value="NZ_VTOW01000002.1"/>
</dbReference>
<proteinExistence type="predicted"/>
<protein>
    <submittedName>
        <fullName evidence="1">DsrE family protein</fullName>
    </submittedName>
</protein>
<dbReference type="InterPro" id="IPR027396">
    <property type="entry name" value="DsrEFH-like"/>
</dbReference>
<keyword evidence="2" id="KW-1185">Reference proteome</keyword>
<dbReference type="AlphaFoldDB" id="A0A7X6IB62"/>
<sequence length="115" mass="12630">MTRSVVVLIRSDPETSHRAVEGVRIALGLASGEHAVEVILTGRAPLLLTPDTDTLVDGEMAEKFLSTLQEFIPPFYIDQESAKEVDLSESDYKTVPLSKKEIAEKIAAAQRFALF</sequence>
<comment type="caution">
    <text evidence="1">The sequence shown here is derived from an EMBL/GenBank/DDBJ whole genome shotgun (WGS) entry which is preliminary data.</text>
</comment>
<accession>A0A7X6IB62</accession>
<dbReference type="EMBL" id="VTOW01000002">
    <property type="protein sequence ID" value="NKE71456.1"/>
    <property type="molecule type" value="Genomic_DNA"/>
</dbReference>